<keyword evidence="1" id="KW-0472">Membrane</keyword>
<organism evidence="3 4">
    <name type="scientific">Rhododendron griersonianum</name>
    <dbReference type="NCBI Taxonomy" id="479676"/>
    <lineage>
        <taxon>Eukaryota</taxon>
        <taxon>Viridiplantae</taxon>
        <taxon>Streptophyta</taxon>
        <taxon>Embryophyta</taxon>
        <taxon>Tracheophyta</taxon>
        <taxon>Spermatophyta</taxon>
        <taxon>Magnoliopsida</taxon>
        <taxon>eudicotyledons</taxon>
        <taxon>Gunneridae</taxon>
        <taxon>Pentapetalae</taxon>
        <taxon>asterids</taxon>
        <taxon>Ericales</taxon>
        <taxon>Ericaceae</taxon>
        <taxon>Ericoideae</taxon>
        <taxon>Rhodoreae</taxon>
        <taxon>Rhododendron</taxon>
    </lineage>
</organism>
<feature type="domain" description="Putative plant transposon protein" evidence="2">
    <location>
        <begin position="236"/>
        <end position="398"/>
    </location>
</feature>
<feature type="transmembrane region" description="Helical" evidence="1">
    <location>
        <begin position="156"/>
        <end position="182"/>
    </location>
</feature>
<proteinExistence type="predicted"/>
<evidence type="ECO:0000256" key="1">
    <source>
        <dbReference type="SAM" id="Phobius"/>
    </source>
</evidence>
<feature type="transmembrane region" description="Helical" evidence="1">
    <location>
        <begin position="403"/>
        <end position="422"/>
    </location>
</feature>
<dbReference type="EMBL" id="JACTNZ010000002">
    <property type="protein sequence ID" value="KAG5562516.1"/>
    <property type="molecule type" value="Genomic_DNA"/>
</dbReference>
<sequence length="484" mass="52575">MSSNSQVFSSVLVADFSCDGGCLLSPDFSLFLPVLLVFFPFAARIAGFLLGVYWFPNGCFIFFVGLLFPVIRPLCSVSFGGWARACIAVSALVAAGGGGGARWGLRMSSLDWVLVADGGYLVRSALAVVCVSGLAVAGGGWGFGQLCSGVFLRRRAWLWSVAVSAWAAAAVNGGAGGGWLGATMTTRASRRNPICRFPSSELEEKFKLFCDRPVALELQLDVVSLGNHEVVGWLKRQEWENLAMIEANVNLTIVREFFCNITSIDYSTETITSFVCGKPITLTPLALGKIVNLTPLSEYFYPRDSRTVSPAIRDSIAYSLTGTSRNWEKNAILQGVSIVLIVFSICFFFCATVEPCSHTSSIHAYGGLALQLIGLGRKVDWCRIAFSEIAKFGSPRNPPTGKLLYGVVLSIFLTIICHRPGITGDQYKLSTEKRKPFNIHSISDAHASELSEDDTSVHVNNMAEGENSTTTDMLVDFQVDNWRL</sequence>
<evidence type="ECO:0000259" key="2">
    <source>
        <dbReference type="Pfam" id="PF20167"/>
    </source>
</evidence>
<protein>
    <recommendedName>
        <fullName evidence="2">Putative plant transposon protein domain-containing protein</fullName>
    </recommendedName>
</protein>
<dbReference type="AlphaFoldDB" id="A0AAV6LCR8"/>
<feature type="transmembrane region" description="Helical" evidence="1">
    <location>
        <begin position="60"/>
        <end position="81"/>
    </location>
</feature>
<evidence type="ECO:0000313" key="4">
    <source>
        <dbReference type="Proteomes" id="UP000823749"/>
    </source>
</evidence>
<gene>
    <name evidence="3" type="ORF">RHGRI_005293</name>
</gene>
<keyword evidence="1" id="KW-0812">Transmembrane</keyword>
<keyword evidence="4" id="KW-1185">Reference proteome</keyword>
<dbReference type="Proteomes" id="UP000823749">
    <property type="component" value="Chromosome 2"/>
</dbReference>
<accession>A0AAV6LCR8</accession>
<feature type="transmembrane region" description="Helical" evidence="1">
    <location>
        <begin position="125"/>
        <end position="144"/>
    </location>
</feature>
<name>A0AAV6LCR8_9ERIC</name>
<feature type="transmembrane region" description="Helical" evidence="1">
    <location>
        <begin position="87"/>
        <end position="105"/>
    </location>
</feature>
<keyword evidence="1" id="KW-1133">Transmembrane helix</keyword>
<dbReference type="InterPro" id="IPR046796">
    <property type="entry name" value="Transposase_32_dom"/>
</dbReference>
<feature type="transmembrane region" description="Helical" evidence="1">
    <location>
        <begin position="331"/>
        <end position="351"/>
    </location>
</feature>
<comment type="caution">
    <text evidence="3">The sequence shown here is derived from an EMBL/GenBank/DDBJ whole genome shotgun (WGS) entry which is preliminary data.</text>
</comment>
<evidence type="ECO:0000313" key="3">
    <source>
        <dbReference type="EMBL" id="KAG5562516.1"/>
    </source>
</evidence>
<feature type="transmembrane region" description="Helical" evidence="1">
    <location>
        <begin position="30"/>
        <end position="53"/>
    </location>
</feature>
<dbReference type="Pfam" id="PF20167">
    <property type="entry name" value="Transposase_32"/>
    <property type="match status" value="1"/>
</dbReference>
<reference evidence="3" key="1">
    <citation type="submission" date="2020-08" db="EMBL/GenBank/DDBJ databases">
        <title>Plant Genome Project.</title>
        <authorList>
            <person name="Zhang R.-G."/>
        </authorList>
    </citation>
    <scope>NUCLEOTIDE SEQUENCE</scope>
    <source>
        <strain evidence="3">WSP0</strain>
        <tissue evidence="3">Leaf</tissue>
    </source>
</reference>